<feature type="compositionally biased region" description="Basic and acidic residues" evidence="2">
    <location>
        <begin position="929"/>
        <end position="947"/>
    </location>
</feature>
<evidence type="ECO:0000313" key="5">
    <source>
        <dbReference type="Proteomes" id="UP000250043"/>
    </source>
</evidence>
<dbReference type="GO" id="GO:0051083">
    <property type="term" value="P:'de novo' cotranslational protein folding"/>
    <property type="evidence" value="ECO:0007669"/>
    <property type="project" value="TreeGrafter"/>
</dbReference>
<gene>
    <name evidence="4" type="ORF">OBBRIDRAFT_746034</name>
</gene>
<evidence type="ECO:0000313" key="4">
    <source>
        <dbReference type="EMBL" id="OCH95315.1"/>
    </source>
</evidence>
<dbReference type="InterPro" id="IPR038528">
    <property type="entry name" value="TEL2_C_sf"/>
</dbReference>
<dbReference type="GO" id="GO:0042162">
    <property type="term" value="F:telomeric DNA binding"/>
    <property type="evidence" value="ECO:0007669"/>
    <property type="project" value="TreeGrafter"/>
</dbReference>
<reference evidence="4 5" key="1">
    <citation type="submission" date="2016-07" db="EMBL/GenBank/DDBJ databases">
        <title>Draft genome of the white-rot fungus Obba rivulosa 3A-2.</title>
        <authorList>
            <consortium name="DOE Joint Genome Institute"/>
            <person name="Miettinen O."/>
            <person name="Riley R."/>
            <person name="Acob R."/>
            <person name="Barry K."/>
            <person name="Cullen D."/>
            <person name="De Vries R."/>
            <person name="Hainaut M."/>
            <person name="Hatakka A."/>
            <person name="Henrissat B."/>
            <person name="Hilden K."/>
            <person name="Kuo R."/>
            <person name="Labutti K."/>
            <person name="Lipzen A."/>
            <person name="Makela M.R."/>
            <person name="Sandor L."/>
            <person name="Spatafora J.W."/>
            <person name="Grigoriev I.V."/>
            <person name="Hibbett D.S."/>
        </authorList>
    </citation>
    <scope>NUCLEOTIDE SEQUENCE [LARGE SCALE GENOMIC DNA]</scope>
    <source>
        <strain evidence="4 5">3A-2</strain>
    </source>
</reference>
<dbReference type="OrthoDB" id="10254187at2759"/>
<organism evidence="4 5">
    <name type="scientific">Obba rivulosa</name>
    <dbReference type="NCBI Taxonomy" id="1052685"/>
    <lineage>
        <taxon>Eukaryota</taxon>
        <taxon>Fungi</taxon>
        <taxon>Dikarya</taxon>
        <taxon>Basidiomycota</taxon>
        <taxon>Agaricomycotina</taxon>
        <taxon>Agaricomycetes</taxon>
        <taxon>Polyporales</taxon>
        <taxon>Gelatoporiaceae</taxon>
        <taxon>Obba</taxon>
    </lineage>
</organism>
<evidence type="ECO:0000259" key="3">
    <source>
        <dbReference type="Pfam" id="PF10193"/>
    </source>
</evidence>
<dbReference type="InterPro" id="IPR019337">
    <property type="entry name" value="Telomere_length_regulation_dom"/>
</dbReference>
<dbReference type="GO" id="GO:0051879">
    <property type="term" value="F:Hsp90 protein binding"/>
    <property type="evidence" value="ECO:0007669"/>
    <property type="project" value="TreeGrafter"/>
</dbReference>
<dbReference type="Gene3D" id="1.25.40.720">
    <property type="entry name" value="Telomere length regulation protein 2, C-terminal domain"/>
    <property type="match status" value="1"/>
</dbReference>
<proteinExistence type="inferred from homology"/>
<comment type="similarity">
    <text evidence="1">Belongs to the TEL2 family.</text>
</comment>
<evidence type="ECO:0000256" key="2">
    <source>
        <dbReference type="SAM" id="MobiDB-lite"/>
    </source>
</evidence>
<dbReference type="Proteomes" id="UP000250043">
    <property type="component" value="Unassembled WGS sequence"/>
</dbReference>
<keyword evidence="5" id="KW-1185">Reference proteome</keyword>
<feature type="domain" description="Telomere length regulation protein conserved" evidence="3">
    <location>
        <begin position="588"/>
        <end position="708"/>
    </location>
</feature>
<protein>
    <submittedName>
        <fullName evidence="4">Telomeric DNA binding protein</fullName>
    </submittedName>
</protein>
<feature type="compositionally biased region" description="Acidic residues" evidence="2">
    <location>
        <begin position="918"/>
        <end position="928"/>
    </location>
</feature>
<dbReference type="PANTHER" id="PTHR15830">
    <property type="entry name" value="TELOMERE LENGTH REGULATION PROTEIN TEL2 FAMILY MEMBER"/>
    <property type="match status" value="1"/>
</dbReference>
<feature type="region of interest" description="Disordered" evidence="2">
    <location>
        <begin position="914"/>
        <end position="947"/>
    </location>
</feature>
<dbReference type="PANTHER" id="PTHR15830:SF10">
    <property type="entry name" value="TELOMERE LENGTH REGULATION PROTEIN TEL2 HOMOLOG"/>
    <property type="match status" value="1"/>
</dbReference>
<dbReference type="GO" id="GO:0005829">
    <property type="term" value="C:cytosol"/>
    <property type="evidence" value="ECO:0007669"/>
    <property type="project" value="TreeGrafter"/>
</dbReference>
<dbReference type="InterPro" id="IPR051970">
    <property type="entry name" value="TEL2_Regulation"/>
</dbReference>
<name>A0A8E2J5Z9_9APHY</name>
<accession>A0A8E2J5Z9</accession>
<dbReference type="AlphaFoldDB" id="A0A8E2J5Z9"/>
<dbReference type="EMBL" id="KV722337">
    <property type="protein sequence ID" value="OCH95315.1"/>
    <property type="molecule type" value="Genomic_DNA"/>
</dbReference>
<sequence length="1046" mass="115272">MSTAEYLDVTLSQIQNIIAHLQSTIPNTSTLIQLLSVPLATIGLLPPRYRRRDDETLSSKGFDIDRHIPPLQRALLEHVIPNWEPILSQEKALDLVEQYFCPDSISFASPAARRVALHAYSTILSLPLTQYSIRLLARLCKSYPIDVLHSVVYSGYDNSSSGKHTITWEDCVRNVAAIPAKVANAVAVSTEIPHDLEQGTYFDQLSMRCEHLMHRLSSKPSRENAASVAYLLTKLVNIGVFPSSRTNSPSQPSFFRIALSTIRARLAFTDAASYSAFWSEVLSALASTLTLQTILASLFAALTDISPGLDASAHVRALVKREAQLLRGILGRLRKNRGELVDSFTAIALGRDWNEGHARIFACWAAGAEKDQYDAEALDVLFPRVTDMWTTPDHIRHSLLSRHHYMTTLFLTTLSYFPPSIPQSSSPYHMLALSPPFISSISTYISHLDSAVRRCGMLVGEEVARGAGKKLDFGDWEGEEPEKQWARRLRDLLKGRDADADLDVLLEAASSTVADIEQKLAKEILDVPEEPPQPITLLTEDVAYDSDDSLTGYASPSSSRSPSPTPSELDEIEKDPTLRVGQKKVPRPVYLAQLGEMIRSTSGLQSDQEDVRAQQVEVALDVAEELIRRKSGYGTELEENAVNLTYGLIGLQDNYDIDGFDEKRQAALTALVACCPRKAAPALIEEFFRNQYSTNQRFVILNALVLGARELASLPLPEESRTRISADRISFPSKRLPPALHERYLTASDQLNTNNPAQLLLEGISQRALQKGKEAAAEAVPAYVRERQLRIRPPAKVSEVRASNAAASRLMAQAAPPKTTFVEVAAEFFICPLINRFWLFLRDEQAREARTAAQPTLYRYRGAGTGLVLSAMVLSRFLAALAVLVHTARNAKEWLAIIAPDALELAVTLGTRPVSMGEGEDEDADEEPPEIHMRAGESERKRPVRDTAKSKEAAVLTTALELALVVLDGSLDLDGGRTLGLEHTALLFAAGEWAKEVYERLEQGVRVLGGGGVQELALRRAAAGVLLKVDELSSKWKRSMIDIGSI</sequence>
<feature type="region of interest" description="Disordered" evidence="2">
    <location>
        <begin position="547"/>
        <end position="578"/>
    </location>
</feature>
<evidence type="ECO:0000256" key="1">
    <source>
        <dbReference type="ARBA" id="ARBA00006133"/>
    </source>
</evidence>
<dbReference type="Pfam" id="PF10193">
    <property type="entry name" value="Telomere_reg-2"/>
    <property type="match status" value="1"/>
</dbReference>